<name>A0ABW4SD27_9BACL</name>
<evidence type="ECO:0000259" key="5">
    <source>
        <dbReference type="PROSITE" id="PS50937"/>
    </source>
</evidence>
<keyword evidence="7" id="KW-1185">Reference proteome</keyword>
<dbReference type="InterPro" id="IPR047057">
    <property type="entry name" value="MerR_fam"/>
</dbReference>
<keyword evidence="1" id="KW-0678">Repressor</keyword>
<evidence type="ECO:0000313" key="6">
    <source>
        <dbReference type="EMBL" id="MFD1927256.1"/>
    </source>
</evidence>
<comment type="caution">
    <text evidence="6">The sequence shown here is derived from an EMBL/GenBank/DDBJ whole genome shotgun (WGS) entry which is preliminary data.</text>
</comment>
<feature type="domain" description="HTH merR-type" evidence="5">
    <location>
        <begin position="12"/>
        <end position="81"/>
    </location>
</feature>
<dbReference type="PROSITE" id="PS50937">
    <property type="entry name" value="HTH_MERR_2"/>
    <property type="match status" value="1"/>
</dbReference>
<accession>A0ABW4SD27</accession>
<dbReference type="Gene3D" id="1.10.1240.10">
    <property type="entry name" value="Methionine synthase domain"/>
    <property type="match status" value="1"/>
</dbReference>
<dbReference type="InterPro" id="IPR003759">
    <property type="entry name" value="Cbl-bd_cap"/>
</dbReference>
<evidence type="ECO:0000256" key="2">
    <source>
        <dbReference type="ARBA" id="ARBA00023015"/>
    </source>
</evidence>
<dbReference type="InterPro" id="IPR036724">
    <property type="entry name" value="Cobalamin-bd_sf"/>
</dbReference>
<dbReference type="PANTHER" id="PTHR30204:SF69">
    <property type="entry name" value="MERR-FAMILY TRANSCRIPTIONAL REGULATOR"/>
    <property type="match status" value="1"/>
</dbReference>
<keyword evidence="3" id="KW-0238">DNA-binding</keyword>
<dbReference type="InterPro" id="IPR000551">
    <property type="entry name" value="MerR-type_HTH_dom"/>
</dbReference>
<dbReference type="RefSeq" id="WP_381535904.1">
    <property type="nucleotide sequence ID" value="NZ_JBHUGI010000006.1"/>
</dbReference>
<dbReference type="Pfam" id="PF02607">
    <property type="entry name" value="B12-binding_2"/>
    <property type="match status" value="1"/>
</dbReference>
<evidence type="ECO:0000313" key="7">
    <source>
        <dbReference type="Proteomes" id="UP001597218"/>
    </source>
</evidence>
<dbReference type="Pfam" id="PF13411">
    <property type="entry name" value="MerR_1"/>
    <property type="match status" value="1"/>
</dbReference>
<organism evidence="6 7">
    <name type="scientific">Sporosarcina siberiensis</name>
    <dbReference type="NCBI Taxonomy" id="1365606"/>
    <lineage>
        <taxon>Bacteria</taxon>
        <taxon>Bacillati</taxon>
        <taxon>Bacillota</taxon>
        <taxon>Bacilli</taxon>
        <taxon>Bacillales</taxon>
        <taxon>Caryophanaceae</taxon>
        <taxon>Sporosarcina</taxon>
    </lineage>
</organism>
<gene>
    <name evidence="6" type="ORF">ACFSFY_04165</name>
</gene>
<evidence type="ECO:0000256" key="3">
    <source>
        <dbReference type="ARBA" id="ARBA00023125"/>
    </source>
</evidence>
<proteinExistence type="predicted"/>
<dbReference type="SMART" id="SM00422">
    <property type="entry name" value="HTH_MERR"/>
    <property type="match status" value="1"/>
</dbReference>
<dbReference type="InterPro" id="IPR009061">
    <property type="entry name" value="DNA-bd_dom_put_sf"/>
</dbReference>
<evidence type="ECO:0000256" key="1">
    <source>
        <dbReference type="ARBA" id="ARBA00022491"/>
    </source>
</evidence>
<dbReference type="EMBL" id="JBHUGI010000006">
    <property type="protein sequence ID" value="MFD1927256.1"/>
    <property type="molecule type" value="Genomic_DNA"/>
</dbReference>
<dbReference type="InterPro" id="IPR036594">
    <property type="entry name" value="Meth_synthase_dom"/>
</dbReference>
<dbReference type="PANTHER" id="PTHR30204">
    <property type="entry name" value="REDOX-CYCLING DRUG-SENSING TRANSCRIPTIONAL ACTIVATOR SOXR"/>
    <property type="match status" value="1"/>
</dbReference>
<reference evidence="7" key="1">
    <citation type="journal article" date="2019" name="Int. J. Syst. Evol. Microbiol.">
        <title>The Global Catalogue of Microorganisms (GCM) 10K type strain sequencing project: providing services to taxonomists for standard genome sequencing and annotation.</title>
        <authorList>
            <consortium name="The Broad Institute Genomics Platform"/>
            <consortium name="The Broad Institute Genome Sequencing Center for Infectious Disease"/>
            <person name="Wu L."/>
            <person name="Ma J."/>
        </authorList>
    </citation>
    <scope>NUCLEOTIDE SEQUENCE [LARGE SCALE GENOMIC DNA]</scope>
    <source>
        <strain evidence="7">CGMCC 4.7177</strain>
    </source>
</reference>
<keyword evidence="4" id="KW-0804">Transcription</keyword>
<sequence>MNTINRTFDNENYSIQQVSDMTGLSKQVIRKWEERHEIVQPKRLDNGYRTYSKKDVNVLLSVKTLADQGLSIKQAATLVIQENANVEKTIKQVPIQQIDDLNNHVFQLIEKGTHCDEVEINLVLQQAFHQHGLSNFLTSVVVPFLQEIGKRWEKGEWDAFQESISSMVVRDFLVQIRRNFKYRENAPLVLGACLPNEQHEIPVQILLLQLMQLGWRTLLVGSSPAPGSLESIVDKLKPVKVLLSASTTIPFEMNPLLLKEIDDFAYKNKHIDICLGGYGAVSYSKGQTLKALRIVQSIEDVVENRTT</sequence>
<dbReference type="Gene3D" id="1.10.1660.10">
    <property type="match status" value="1"/>
</dbReference>
<dbReference type="SUPFAM" id="SSF52242">
    <property type="entry name" value="Cobalamin (vitamin B12)-binding domain"/>
    <property type="match status" value="1"/>
</dbReference>
<dbReference type="Proteomes" id="UP001597218">
    <property type="component" value="Unassembled WGS sequence"/>
</dbReference>
<dbReference type="Gene3D" id="3.40.50.280">
    <property type="entry name" value="Cobalamin-binding domain"/>
    <property type="match status" value="1"/>
</dbReference>
<dbReference type="SUPFAM" id="SSF46955">
    <property type="entry name" value="Putative DNA-binding domain"/>
    <property type="match status" value="1"/>
</dbReference>
<keyword evidence="2" id="KW-0805">Transcription regulation</keyword>
<evidence type="ECO:0000256" key="4">
    <source>
        <dbReference type="ARBA" id="ARBA00023163"/>
    </source>
</evidence>
<protein>
    <submittedName>
        <fullName evidence="6">MerR family transcriptional regulator</fullName>
    </submittedName>
</protein>